<dbReference type="InterPro" id="IPR035952">
    <property type="entry name" value="Rhomboid-like_sf"/>
</dbReference>
<dbReference type="Proteomes" id="UP000060043">
    <property type="component" value="Chromosome"/>
</dbReference>
<feature type="transmembrane region" description="Helical" evidence="8">
    <location>
        <begin position="89"/>
        <end position="106"/>
    </location>
</feature>
<keyword evidence="7 8" id="KW-0472">Membrane</keyword>
<dbReference type="Pfam" id="PF01694">
    <property type="entry name" value="Rhomboid"/>
    <property type="match status" value="1"/>
</dbReference>
<evidence type="ECO:0000259" key="9">
    <source>
        <dbReference type="Pfam" id="PF01694"/>
    </source>
</evidence>
<dbReference type="PANTHER" id="PTHR22936">
    <property type="entry name" value="RHOMBOID-RELATED"/>
    <property type="match status" value="1"/>
</dbReference>
<dbReference type="InterPro" id="IPR022764">
    <property type="entry name" value="Peptidase_S54_rhomboid_dom"/>
</dbReference>
<dbReference type="GO" id="GO:0006508">
    <property type="term" value="P:proteolysis"/>
    <property type="evidence" value="ECO:0007669"/>
    <property type="project" value="UniProtKB-KW"/>
</dbReference>
<evidence type="ECO:0000256" key="5">
    <source>
        <dbReference type="ARBA" id="ARBA00022825"/>
    </source>
</evidence>
<name>A0A0U3GNR4_9CREN</name>
<dbReference type="GeneID" id="14550968"/>
<dbReference type="InterPro" id="IPR002610">
    <property type="entry name" value="Peptidase_S54_rhomboid-like"/>
</dbReference>
<dbReference type="Proteomes" id="UP000065473">
    <property type="component" value="Chromosome"/>
</dbReference>
<dbReference type="STRING" id="1435377.SUSAZ_02250"/>
<keyword evidence="6 8" id="KW-1133">Transmembrane helix</keyword>
<accession>A0A0U3GNR4</accession>
<proteinExistence type="predicted"/>
<dbReference type="PaxDb" id="1435377-SUSAZ_02250"/>
<dbReference type="GO" id="GO:0004252">
    <property type="term" value="F:serine-type endopeptidase activity"/>
    <property type="evidence" value="ECO:0007669"/>
    <property type="project" value="InterPro"/>
</dbReference>
<reference evidence="12 13" key="1">
    <citation type="submission" date="2015-12" db="EMBL/GenBank/DDBJ databases">
        <title>A stable core within a dynamic pangenome in Sulfolobus acidocaldarius.</title>
        <authorList>
            <person name="Anderson R."/>
            <person name="Kouris A."/>
            <person name="Seward C."/>
            <person name="Campbell K."/>
            <person name="Whitaker R."/>
        </authorList>
    </citation>
    <scope>NUCLEOTIDE SEQUENCE [LARGE SCALE GENOMIC DNA]</scope>
    <source>
        <strain evidence="10 13">GG12-C01-09</strain>
        <strain evidence="11 12">NG05B_CO5_07</strain>
    </source>
</reference>
<evidence type="ECO:0000256" key="6">
    <source>
        <dbReference type="ARBA" id="ARBA00022989"/>
    </source>
</evidence>
<feature type="transmembrane region" description="Helical" evidence="8">
    <location>
        <begin position="141"/>
        <end position="157"/>
    </location>
</feature>
<evidence type="ECO:0000313" key="12">
    <source>
        <dbReference type="Proteomes" id="UP000060043"/>
    </source>
</evidence>
<feature type="transmembrane region" description="Helical" evidence="8">
    <location>
        <begin position="163"/>
        <end position="182"/>
    </location>
</feature>
<dbReference type="GO" id="GO:0016020">
    <property type="term" value="C:membrane"/>
    <property type="evidence" value="ECO:0007669"/>
    <property type="project" value="UniProtKB-SubCell"/>
</dbReference>
<comment type="subcellular location">
    <subcellularLocation>
        <location evidence="1">Membrane</location>
        <topology evidence="1">Multi-pass membrane protein</topology>
    </subcellularLocation>
</comment>
<dbReference type="OrthoDB" id="26567at2157"/>
<dbReference type="PANTHER" id="PTHR22936:SF69">
    <property type="entry name" value="RHOMBOID-LIKE PROTEIN"/>
    <property type="match status" value="1"/>
</dbReference>
<dbReference type="EMBL" id="CP013694">
    <property type="protein sequence ID" value="ALU29198.1"/>
    <property type="molecule type" value="Genomic_DNA"/>
</dbReference>
<evidence type="ECO:0000256" key="7">
    <source>
        <dbReference type="ARBA" id="ARBA00023136"/>
    </source>
</evidence>
<keyword evidence="4" id="KW-0378">Hydrolase</keyword>
<gene>
    <name evidence="10" type="ORF">ATY89_04100</name>
    <name evidence="11" type="ORF">ATZ20_07125</name>
</gene>
<evidence type="ECO:0000256" key="2">
    <source>
        <dbReference type="ARBA" id="ARBA00022670"/>
    </source>
</evidence>
<keyword evidence="3 8" id="KW-0812">Transmembrane</keyword>
<evidence type="ECO:0000256" key="3">
    <source>
        <dbReference type="ARBA" id="ARBA00022692"/>
    </source>
</evidence>
<sequence length="188" mass="21528">MSNPIRNATFFIMVLVTIGFIVGLILEFVNPFLLFLLIQYNRLVIDYHFYWQLLTSIFVTPSILDWLFNTAALYFIYWLYKSRSAKLEIPIFLVSGIIGNLVYLLLDPNGPPSAGASGGIFGLLSFYALNDYLEKREKNGLLLLLLIFLLSNLFPFLNVNVYAHTGGVIAGLLLSLILYKTFRRDYYM</sequence>
<protein>
    <submittedName>
        <fullName evidence="11">Rhomboid family intramembrane serine protease</fullName>
    </submittedName>
</protein>
<feature type="transmembrane region" description="Helical" evidence="8">
    <location>
        <begin position="50"/>
        <end position="77"/>
    </location>
</feature>
<evidence type="ECO:0000313" key="11">
    <source>
        <dbReference type="EMBL" id="ALU31925.1"/>
    </source>
</evidence>
<feature type="domain" description="Peptidase S54 rhomboid" evidence="9">
    <location>
        <begin position="50"/>
        <end position="180"/>
    </location>
</feature>
<feature type="transmembrane region" description="Helical" evidence="8">
    <location>
        <begin position="12"/>
        <end position="38"/>
    </location>
</feature>
<evidence type="ECO:0000256" key="8">
    <source>
        <dbReference type="SAM" id="Phobius"/>
    </source>
</evidence>
<evidence type="ECO:0000313" key="13">
    <source>
        <dbReference type="Proteomes" id="UP000065473"/>
    </source>
</evidence>
<dbReference type="Gene3D" id="1.20.1540.10">
    <property type="entry name" value="Rhomboid-like"/>
    <property type="match status" value="1"/>
</dbReference>
<organism evidence="11 12">
    <name type="scientific">Sulfolobus acidocaldarius</name>
    <dbReference type="NCBI Taxonomy" id="2285"/>
    <lineage>
        <taxon>Archaea</taxon>
        <taxon>Thermoproteota</taxon>
        <taxon>Thermoprotei</taxon>
        <taxon>Sulfolobales</taxon>
        <taxon>Sulfolobaceae</taxon>
        <taxon>Sulfolobus</taxon>
    </lineage>
</organism>
<evidence type="ECO:0000256" key="4">
    <source>
        <dbReference type="ARBA" id="ARBA00022801"/>
    </source>
</evidence>
<dbReference type="AlphaFoldDB" id="A0A0U3GNR4"/>
<feature type="transmembrane region" description="Helical" evidence="8">
    <location>
        <begin position="112"/>
        <end position="129"/>
    </location>
</feature>
<dbReference type="SUPFAM" id="SSF144091">
    <property type="entry name" value="Rhomboid-like"/>
    <property type="match status" value="1"/>
</dbReference>
<keyword evidence="2 11" id="KW-0645">Protease</keyword>
<evidence type="ECO:0000256" key="1">
    <source>
        <dbReference type="ARBA" id="ARBA00004141"/>
    </source>
</evidence>
<evidence type="ECO:0000313" key="10">
    <source>
        <dbReference type="EMBL" id="ALU29198.1"/>
    </source>
</evidence>
<dbReference type="RefSeq" id="WP_011277355.1">
    <property type="nucleotide sequence ID" value="NZ_BHWZ01000001.1"/>
</dbReference>
<keyword evidence="5" id="KW-0720">Serine protease</keyword>
<dbReference type="OMA" id="MIQITIQ"/>
<dbReference type="EMBL" id="CP013695">
    <property type="protein sequence ID" value="ALU31925.1"/>
    <property type="molecule type" value="Genomic_DNA"/>
</dbReference>